<dbReference type="InterPro" id="IPR007739">
    <property type="entry name" value="RgpF"/>
</dbReference>
<proteinExistence type="predicted"/>
<reference evidence="1" key="2">
    <citation type="journal article" date="2021" name="PeerJ">
        <title>Extensive microbial diversity within the chicken gut microbiome revealed by metagenomics and culture.</title>
        <authorList>
            <person name="Gilroy R."/>
            <person name="Ravi A."/>
            <person name="Getino M."/>
            <person name="Pursley I."/>
            <person name="Horton D.L."/>
            <person name="Alikhan N.F."/>
            <person name="Baker D."/>
            <person name="Gharbi K."/>
            <person name="Hall N."/>
            <person name="Watson M."/>
            <person name="Adriaenssens E.M."/>
            <person name="Foster-Nyarko E."/>
            <person name="Jarju S."/>
            <person name="Secka A."/>
            <person name="Antonio M."/>
            <person name="Oren A."/>
            <person name="Chaudhuri R.R."/>
            <person name="La Ragione R."/>
            <person name="Hildebrand F."/>
            <person name="Pallen M.J."/>
        </authorList>
    </citation>
    <scope>NUCLEOTIDE SEQUENCE</scope>
    <source>
        <strain evidence="1">D5-748</strain>
    </source>
</reference>
<dbReference type="EMBL" id="JADIMO010000030">
    <property type="protein sequence ID" value="MBO8444572.1"/>
    <property type="molecule type" value="Genomic_DNA"/>
</dbReference>
<dbReference type="AlphaFoldDB" id="A0A9D9HCE0"/>
<evidence type="ECO:0000313" key="2">
    <source>
        <dbReference type="Proteomes" id="UP000823619"/>
    </source>
</evidence>
<sequence length="291" mass="33222">MKRLFLFAGYDAEGVVGPSLIYYVSALSGYGDVIVVMDNDSSPEEMRKLSGLVLHAEAGRHGEYDFGSYKRAFMWAEAALRLEDYDVCYLVNDSVFGPFRELGEYFAGMESGGKDRADAFSMVFNPHRQSPHMQSWFMGFRKDVFAAAWFRDFLHGISRQPSKEMVCSLYETGLSALLGLHGCRMHYLYELKGRRIYNDVRKLYRKGMPFVKKSAFTRHAGSLGAQVRYVLDHADSNVREAVMEDACRLWGREYVSAFLTYDPFRILSRTASYVIGKLLNLRKKRITGACE</sequence>
<dbReference type="Proteomes" id="UP000823619">
    <property type="component" value="Unassembled WGS sequence"/>
</dbReference>
<comment type="caution">
    <text evidence="1">The sequence shown here is derived from an EMBL/GenBank/DDBJ whole genome shotgun (WGS) entry which is preliminary data.</text>
</comment>
<organism evidence="1 2">
    <name type="scientific">Candidatus Cryptobacteroides merdavium</name>
    <dbReference type="NCBI Taxonomy" id="2840769"/>
    <lineage>
        <taxon>Bacteria</taxon>
        <taxon>Pseudomonadati</taxon>
        <taxon>Bacteroidota</taxon>
        <taxon>Bacteroidia</taxon>
        <taxon>Bacteroidales</taxon>
        <taxon>Candidatus Cryptobacteroides</taxon>
    </lineage>
</organism>
<reference evidence="1" key="1">
    <citation type="submission" date="2020-10" db="EMBL/GenBank/DDBJ databases">
        <authorList>
            <person name="Gilroy R."/>
        </authorList>
    </citation>
    <scope>NUCLEOTIDE SEQUENCE</scope>
    <source>
        <strain evidence="1">D5-748</strain>
    </source>
</reference>
<gene>
    <name evidence="1" type="ORF">IAC23_02600</name>
</gene>
<evidence type="ECO:0000313" key="1">
    <source>
        <dbReference type="EMBL" id="MBO8444572.1"/>
    </source>
</evidence>
<accession>A0A9D9HCE0</accession>
<name>A0A9D9HCE0_9BACT</name>
<dbReference type="Pfam" id="PF05045">
    <property type="entry name" value="RgpF"/>
    <property type="match status" value="1"/>
</dbReference>
<protein>
    <submittedName>
        <fullName evidence="1">Uncharacterized protein</fullName>
    </submittedName>
</protein>